<sequence length="532" mass="61250">METSKQLCRTSSCGNFRGYYCKDHKETLCHSCHDAFHFQCDYMILPKPDEIVEATVLLQSFVHSLYQDASDSKLMDKIKGLQESLDNFNNVVKKYKEKAFYAVKKDEFLTFNDLKLEARSIKSDAFKGKYGISKAGDNHIFELLFHLQLIKCMNKKMKSHKDMKIENTQIESVKPVDIGIDTDRPTCDPIGEKEKLDMENTDSESNHHKEEVELDTGIEKDNTNTENSIVINNQISKSRILENEISKYQAKEETQSQYIEEMKEEINDLVKENTYLKENMKTNKNIKSESETIDDYYQAKCRALYKNYFKIGHQFDQDSICCLDLNSTIDINFMNALLRHRVKLPRIQELSFESQYCKDLNYLNRFISQAISGDLKLFNIVCSSWIIEGAKIISGLSNTLSKVIKEADLGGLILSSQQFCDIIGYSTQMERLVFRSCQINIGKDIIEIKMINTRMHYLGFPSTQIKDPCWPTSLSVEDMFGKIIKAVSGSSIKNTLEILDISDCCVKKQEIIKKLKKNGLENVLVQKNDKTQ</sequence>
<accession>A0AAD1U491</accession>
<protein>
    <submittedName>
        <fullName evidence="3">Uncharacterized protein</fullName>
    </submittedName>
</protein>
<evidence type="ECO:0000313" key="3">
    <source>
        <dbReference type="EMBL" id="CAI2361716.1"/>
    </source>
</evidence>
<dbReference type="AlphaFoldDB" id="A0AAD1U491"/>
<comment type="caution">
    <text evidence="3">The sequence shown here is derived from an EMBL/GenBank/DDBJ whole genome shotgun (WGS) entry which is preliminary data.</text>
</comment>
<feature type="region of interest" description="Disordered" evidence="2">
    <location>
        <begin position="181"/>
        <end position="225"/>
    </location>
</feature>
<gene>
    <name evidence="3" type="ORF">ECRASSUSDP1_LOCUS3029</name>
</gene>
<evidence type="ECO:0000313" key="4">
    <source>
        <dbReference type="Proteomes" id="UP001295684"/>
    </source>
</evidence>
<keyword evidence="4" id="KW-1185">Reference proteome</keyword>
<dbReference type="Proteomes" id="UP001295684">
    <property type="component" value="Unassembled WGS sequence"/>
</dbReference>
<organism evidence="3 4">
    <name type="scientific">Euplotes crassus</name>
    <dbReference type="NCBI Taxonomy" id="5936"/>
    <lineage>
        <taxon>Eukaryota</taxon>
        <taxon>Sar</taxon>
        <taxon>Alveolata</taxon>
        <taxon>Ciliophora</taxon>
        <taxon>Intramacronucleata</taxon>
        <taxon>Spirotrichea</taxon>
        <taxon>Hypotrichia</taxon>
        <taxon>Euplotida</taxon>
        <taxon>Euplotidae</taxon>
        <taxon>Moneuplotes</taxon>
    </lineage>
</organism>
<dbReference type="EMBL" id="CAMPGE010002900">
    <property type="protein sequence ID" value="CAI2361716.1"/>
    <property type="molecule type" value="Genomic_DNA"/>
</dbReference>
<evidence type="ECO:0000256" key="2">
    <source>
        <dbReference type="SAM" id="MobiDB-lite"/>
    </source>
</evidence>
<keyword evidence="1" id="KW-0175">Coiled coil</keyword>
<evidence type="ECO:0000256" key="1">
    <source>
        <dbReference type="SAM" id="Coils"/>
    </source>
</evidence>
<proteinExistence type="predicted"/>
<feature type="compositionally biased region" description="Basic and acidic residues" evidence="2">
    <location>
        <begin position="181"/>
        <end position="223"/>
    </location>
</feature>
<reference evidence="3" key="1">
    <citation type="submission" date="2023-07" db="EMBL/GenBank/DDBJ databases">
        <authorList>
            <consortium name="AG Swart"/>
            <person name="Singh M."/>
            <person name="Singh A."/>
            <person name="Seah K."/>
            <person name="Emmerich C."/>
        </authorList>
    </citation>
    <scope>NUCLEOTIDE SEQUENCE</scope>
    <source>
        <strain evidence="3">DP1</strain>
    </source>
</reference>
<name>A0AAD1U491_EUPCR</name>
<feature type="coiled-coil region" evidence="1">
    <location>
        <begin position="231"/>
        <end position="279"/>
    </location>
</feature>